<dbReference type="SUPFAM" id="SSF56801">
    <property type="entry name" value="Acetyl-CoA synthetase-like"/>
    <property type="match status" value="1"/>
</dbReference>
<dbReference type="Pfam" id="PF16177">
    <property type="entry name" value="ACAS_N"/>
    <property type="match status" value="1"/>
</dbReference>
<reference evidence="7 8" key="1">
    <citation type="journal article" date="2016" name="Nat. Commun.">
        <title>Extremotolerant tardigrade genome and improved radiotolerance of human cultured cells by tardigrade-unique protein.</title>
        <authorList>
            <person name="Hashimoto T."/>
            <person name="Horikawa D.D."/>
            <person name="Saito Y."/>
            <person name="Kuwahara H."/>
            <person name="Kozuka-Hata H."/>
            <person name="Shin-I T."/>
            <person name="Minakuchi Y."/>
            <person name="Ohishi K."/>
            <person name="Motoyama A."/>
            <person name="Aizu T."/>
            <person name="Enomoto A."/>
            <person name="Kondo K."/>
            <person name="Tanaka S."/>
            <person name="Hara Y."/>
            <person name="Koshikawa S."/>
            <person name="Sagara H."/>
            <person name="Miura T."/>
            <person name="Yokobori S."/>
            <person name="Miyagawa K."/>
            <person name="Suzuki Y."/>
            <person name="Kubo T."/>
            <person name="Oyama M."/>
            <person name="Kohara Y."/>
            <person name="Fujiyama A."/>
            <person name="Arakawa K."/>
            <person name="Katayama T."/>
            <person name="Toyoda A."/>
            <person name="Kunieda T."/>
        </authorList>
    </citation>
    <scope>NUCLEOTIDE SEQUENCE [LARGE SCALE GENOMIC DNA]</scope>
    <source>
        <strain evidence="7 8">YOKOZUNA-1</strain>
    </source>
</reference>
<dbReference type="AlphaFoldDB" id="A0A1D1VFV5"/>
<evidence type="ECO:0000313" key="7">
    <source>
        <dbReference type="EMBL" id="GAU98942.1"/>
    </source>
</evidence>
<name>A0A1D1VFV5_RAMVA</name>
<keyword evidence="4" id="KW-0472">Membrane</keyword>
<feature type="transmembrane region" description="Helical" evidence="4">
    <location>
        <begin position="171"/>
        <end position="193"/>
    </location>
</feature>
<feature type="region of interest" description="Disordered" evidence="3">
    <location>
        <begin position="17"/>
        <end position="46"/>
    </location>
</feature>
<dbReference type="InterPro" id="IPR042099">
    <property type="entry name" value="ANL_N_sf"/>
</dbReference>
<dbReference type="PROSITE" id="PS00455">
    <property type="entry name" value="AMP_BINDING"/>
    <property type="match status" value="1"/>
</dbReference>
<evidence type="ECO:0000259" key="5">
    <source>
        <dbReference type="Pfam" id="PF00501"/>
    </source>
</evidence>
<keyword evidence="4" id="KW-0812">Transmembrane</keyword>
<dbReference type="InterPro" id="IPR000873">
    <property type="entry name" value="AMP-dep_synth/lig_dom"/>
</dbReference>
<dbReference type="EC" id="6.2.1.1" evidence="2"/>
<dbReference type="Pfam" id="PF00501">
    <property type="entry name" value="AMP-binding"/>
    <property type="match status" value="1"/>
</dbReference>
<dbReference type="GO" id="GO:0003987">
    <property type="term" value="F:acetate-CoA ligase activity"/>
    <property type="evidence" value="ECO:0007669"/>
    <property type="project" value="UniProtKB-EC"/>
</dbReference>
<dbReference type="InterPro" id="IPR020845">
    <property type="entry name" value="AMP-binding_CS"/>
</dbReference>
<evidence type="ECO:0000256" key="3">
    <source>
        <dbReference type="SAM" id="MobiDB-lite"/>
    </source>
</evidence>
<feature type="domain" description="AMP-dependent synthetase/ligase" evidence="5">
    <location>
        <begin position="126"/>
        <end position="501"/>
    </location>
</feature>
<dbReference type="InterPro" id="IPR032387">
    <property type="entry name" value="ACAS_N"/>
</dbReference>
<evidence type="ECO:0000256" key="2">
    <source>
        <dbReference type="ARBA" id="ARBA00013275"/>
    </source>
</evidence>
<comment type="caution">
    <text evidence="7">The sequence shown here is derived from an EMBL/GenBank/DDBJ whole genome shotgun (WGS) entry which is preliminary data.</text>
</comment>
<keyword evidence="4" id="KW-1133">Transmembrane helix</keyword>
<evidence type="ECO:0000259" key="6">
    <source>
        <dbReference type="Pfam" id="PF16177"/>
    </source>
</evidence>
<gene>
    <name evidence="7" type="primary">RvY_10013</name>
    <name evidence="7" type="synonym">RvY_10013.1</name>
    <name evidence="7" type="ORF">RvY_10013-1</name>
</gene>
<dbReference type="EMBL" id="BDGG01000005">
    <property type="protein sequence ID" value="GAU98942.1"/>
    <property type="molecule type" value="Genomic_DNA"/>
</dbReference>
<dbReference type="Proteomes" id="UP000186922">
    <property type="component" value="Unassembled WGS sequence"/>
</dbReference>
<dbReference type="Gene3D" id="3.40.50.12780">
    <property type="entry name" value="N-terminal domain of ligase-like"/>
    <property type="match status" value="1"/>
</dbReference>
<accession>A0A1D1VFV5</accession>
<feature type="compositionally biased region" description="Basic and acidic residues" evidence="3">
    <location>
        <begin position="17"/>
        <end position="43"/>
    </location>
</feature>
<dbReference type="PANTHER" id="PTHR24095">
    <property type="entry name" value="ACETYL-COENZYME A SYNTHETASE"/>
    <property type="match status" value="1"/>
</dbReference>
<organism evidence="7 8">
    <name type="scientific">Ramazzottius varieornatus</name>
    <name type="common">Water bear</name>
    <name type="synonym">Tardigrade</name>
    <dbReference type="NCBI Taxonomy" id="947166"/>
    <lineage>
        <taxon>Eukaryota</taxon>
        <taxon>Metazoa</taxon>
        <taxon>Ecdysozoa</taxon>
        <taxon>Tardigrada</taxon>
        <taxon>Eutardigrada</taxon>
        <taxon>Parachela</taxon>
        <taxon>Hypsibioidea</taxon>
        <taxon>Ramazzottiidae</taxon>
        <taxon>Ramazzottius</taxon>
    </lineage>
</organism>
<comment type="similarity">
    <text evidence="1">Belongs to the ATP-dependent AMP-binding enzyme family.</text>
</comment>
<evidence type="ECO:0000313" key="8">
    <source>
        <dbReference type="Proteomes" id="UP000186922"/>
    </source>
</evidence>
<keyword evidence="8" id="KW-1185">Reference proteome</keyword>
<protein>
    <recommendedName>
        <fullName evidence="2">acetate--CoA ligase</fullName>
        <ecNumber evidence="2">6.2.1.1</ecNumber>
    </recommendedName>
</protein>
<proteinExistence type="inferred from homology"/>
<evidence type="ECO:0000256" key="1">
    <source>
        <dbReference type="ARBA" id="ARBA00006432"/>
    </source>
</evidence>
<feature type="domain" description="Acetyl-coenzyme A synthetase N-terminal" evidence="6">
    <location>
        <begin position="50"/>
        <end position="116"/>
    </location>
</feature>
<evidence type="ECO:0000256" key="4">
    <source>
        <dbReference type="SAM" id="Phobius"/>
    </source>
</evidence>
<dbReference type="PANTHER" id="PTHR24095:SF244">
    <property type="entry name" value="ACETYL-COENZYME A SYNTHETASE"/>
    <property type="match status" value="1"/>
</dbReference>
<feature type="region of interest" description="Disordered" evidence="3">
    <location>
        <begin position="272"/>
        <end position="294"/>
    </location>
</feature>
<sequence length="519" mass="58705">MDDRPYFRGCNPHHLDIGLDESHETDDGKPVSFRKRESSHSPHVDGMGDYLEKYKESIENPEKFWTDVARDFYWHDTTERMNRHQKPMFESNLDVRKGPIFTRFMPGAKTNLSYNALDRNIERGLGNKIAYYWEGNNIGDEGKVTYSQLLSNVSRFANALKEMGLKKGDRVAIYLPMILELPIAMLACARIGVIHSVVFGGFSADSLSERMIDGQCSVLVTADGVWRGNKFINLKEIADEACARCEAHGHPITRKFVVRHMGPVKSVSNQLANSSENGLTHHPKGLGGAGDQRRGSLCTKVRQDALVIAWDDSIDRWWHEELHRASDSCPVEWMDAEDPLFILYTSGSTGKPKGVLHTTAGYMVYAAFTFKCVFDYQEDDVYWCTADAGWITGHSYLVYGPLINGVTGIVFEGIPTHPEPDRYWKVIEKYRVTKFYTAPTVIRSLMKFGEDLVLNHDRSSLKILGTVGEPINPEAWLWYHKYVGNSQCAIVDTYWQTETGGRKTTRISFASSVTIDQMG</sequence>
<dbReference type="STRING" id="947166.A0A1D1VFV5"/>
<dbReference type="GO" id="GO:0006085">
    <property type="term" value="P:acetyl-CoA biosynthetic process"/>
    <property type="evidence" value="ECO:0007669"/>
    <property type="project" value="TreeGrafter"/>
</dbReference>
<dbReference type="OrthoDB" id="1706066at2759"/>